<gene>
    <name evidence="2" type="ORF">L1049_023167</name>
</gene>
<dbReference type="InterPro" id="IPR058594">
    <property type="entry name" value="PB1-like_dom_pln"/>
</dbReference>
<comment type="caution">
    <text evidence="2">The sequence shown here is derived from an EMBL/GenBank/DDBJ whole genome shotgun (WGS) entry which is preliminary data.</text>
</comment>
<sequence length="122" mass="13759">MQMCSASIMDGCVTIALHYGGVFVDDPVLGYVRGNIQYTPDMNIDFLSVPLIVKTACSLGYMNIKNLWYWLPRTKFNEGVRILQTNRDLLDMVSALGPMDKVLHIYIEHGIDDPLLQVINLP</sequence>
<keyword evidence="3" id="KW-1185">Reference proteome</keyword>
<dbReference type="Pfam" id="PF26130">
    <property type="entry name" value="PB1-like"/>
    <property type="match status" value="1"/>
</dbReference>
<organism evidence="2 3">
    <name type="scientific">Liquidambar formosana</name>
    <name type="common">Formosan gum</name>
    <dbReference type="NCBI Taxonomy" id="63359"/>
    <lineage>
        <taxon>Eukaryota</taxon>
        <taxon>Viridiplantae</taxon>
        <taxon>Streptophyta</taxon>
        <taxon>Embryophyta</taxon>
        <taxon>Tracheophyta</taxon>
        <taxon>Spermatophyta</taxon>
        <taxon>Magnoliopsida</taxon>
        <taxon>eudicotyledons</taxon>
        <taxon>Gunneridae</taxon>
        <taxon>Pentapetalae</taxon>
        <taxon>Saxifragales</taxon>
        <taxon>Altingiaceae</taxon>
        <taxon>Liquidambar</taxon>
    </lineage>
</organism>
<evidence type="ECO:0000313" key="3">
    <source>
        <dbReference type="Proteomes" id="UP001415857"/>
    </source>
</evidence>
<evidence type="ECO:0000259" key="1">
    <source>
        <dbReference type="Pfam" id="PF26130"/>
    </source>
</evidence>
<dbReference type="EMBL" id="JBBPBK010000011">
    <property type="protein sequence ID" value="KAK9275893.1"/>
    <property type="molecule type" value="Genomic_DNA"/>
</dbReference>
<evidence type="ECO:0000313" key="2">
    <source>
        <dbReference type="EMBL" id="KAK9275893.1"/>
    </source>
</evidence>
<reference evidence="2 3" key="1">
    <citation type="journal article" date="2024" name="Plant J.">
        <title>Genome sequences and population genomics reveal climatic adaptation and genomic divergence between two closely related sweetgum species.</title>
        <authorList>
            <person name="Xu W.Q."/>
            <person name="Ren C.Q."/>
            <person name="Zhang X.Y."/>
            <person name="Comes H.P."/>
            <person name="Liu X.H."/>
            <person name="Li Y.G."/>
            <person name="Kettle C.J."/>
            <person name="Jalonen R."/>
            <person name="Gaisberger H."/>
            <person name="Ma Y.Z."/>
            <person name="Qiu Y.X."/>
        </authorList>
    </citation>
    <scope>NUCLEOTIDE SEQUENCE [LARGE SCALE GENOMIC DNA]</scope>
    <source>
        <strain evidence="2">Hangzhou</strain>
    </source>
</reference>
<name>A0AAP0RFP4_LIQFO</name>
<protein>
    <recommendedName>
        <fullName evidence="1">PB1-like domain-containing protein</fullName>
    </recommendedName>
</protein>
<feature type="domain" description="PB1-like" evidence="1">
    <location>
        <begin position="9"/>
        <end position="109"/>
    </location>
</feature>
<accession>A0AAP0RFP4</accession>
<proteinExistence type="predicted"/>
<dbReference type="AlphaFoldDB" id="A0AAP0RFP4"/>
<dbReference type="Proteomes" id="UP001415857">
    <property type="component" value="Unassembled WGS sequence"/>
</dbReference>